<dbReference type="GO" id="GO:0005886">
    <property type="term" value="C:plasma membrane"/>
    <property type="evidence" value="ECO:0007669"/>
    <property type="project" value="UniProtKB-SubCell"/>
</dbReference>
<comment type="similarity">
    <text evidence="1 15 16 17">Belongs to the TRAFAC class TrmE-Era-EngA-EngB-Septin-like GTPase superfamily. Era GTPase family.</text>
</comment>
<evidence type="ECO:0000256" key="3">
    <source>
        <dbReference type="ARBA" id="ARBA00022517"/>
    </source>
</evidence>
<dbReference type="GO" id="GO:0006364">
    <property type="term" value="P:rRNA processing"/>
    <property type="evidence" value="ECO:0007669"/>
    <property type="project" value="UniProtKB-UniRule"/>
</dbReference>
<feature type="compositionally biased region" description="Basic and acidic residues" evidence="18">
    <location>
        <begin position="152"/>
        <end position="163"/>
    </location>
</feature>
<evidence type="ECO:0000256" key="6">
    <source>
        <dbReference type="ARBA" id="ARBA00022723"/>
    </source>
</evidence>
<keyword evidence="6 14" id="KW-0479">Metal-binding</keyword>
<feature type="region of interest" description="G4" evidence="16">
    <location>
        <begin position="295"/>
        <end position="298"/>
    </location>
</feature>
<proteinExistence type="inferred from homology"/>
<keyword evidence="22" id="KW-1185">Reference proteome</keyword>
<dbReference type="InterPro" id="IPR009019">
    <property type="entry name" value="KH_sf_prok-type"/>
</dbReference>
<reference evidence="21 22" key="1">
    <citation type="submission" date="2019-08" db="EMBL/GenBank/DDBJ databases">
        <title>Selenomonas sp. mPRGC5 and Selenomonas sp. mPRGC8 isolated from ruminal fluid of dairy goat (Capra hircus).</title>
        <authorList>
            <person name="Poothong S."/>
            <person name="Nuengjamnong C."/>
            <person name="Tanasupawat S."/>
        </authorList>
    </citation>
    <scope>NUCLEOTIDE SEQUENCE [LARGE SCALE GENOMIC DNA]</scope>
    <source>
        <strain evidence="22">mPRGC5</strain>
    </source>
</reference>
<dbReference type="InterPro" id="IPR005225">
    <property type="entry name" value="Small_GTP-bd"/>
</dbReference>
<evidence type="ECO:0000256" key="8">
    <source>
        <dbReference type="ARBA" id="ARBA00022759"/>
    </source>
</evidence>
<dbReference type="OrthoDB" id="9805918at2"/>
<feature type="domain" description="KH type-2" evidence="19">
    <location>
        <begin position="376"/>
        <end position="453"/>
    </location>
</feature>
<dbReference type="SUPFAM" id="SSF54814">
    <property type="entry name" value="Prokaryotic type KH domain (KH-domain type II)"/>
    <property type="match status" value="1"/>
</dbReference>
<evidence type="ECO:0000256" key="18">
    <source>
        <dbReference type="SAM" id="MobiDB-lite"/>
    </source>
</evidence>
<dbReference type="CDD" id="cd04163">
    <property type="entry name" value="Era"/>
    <property type="match status" value="1"/>
</dbReference>
<evidence type="ECO:0000256" key="5">
    <source>
        <dbReference type="ARBA" id="ARBA00022722"/>
    </source>
</evidence>
<feature type="binding site" evidence="15">
    <location>
        <begin position="233"/>
        <end position="237"/>
    </location>
    <ligand>
        <name>GTP</name>
        <dbReference type="ChEBI" id="CHEBI:37565"/>
    </ligand>
</feature>
<dbReference type="PROSITE" id="PS01306">
    <property type="entry name" value="UPF0054"/>
    <property type="match status" value="1"/>
</dbReference>
<dbReference type="Pfam" id="PF02130">
    <property type="entry name" value="YbeY"/>
    <property type="match status" value="1"/>
</dbReference>
<dbReference type="Gene3D" id="3.40.50.300">
    <property type="entry name" value="P-loop containing nucleotide triphosphate hydrolases"/>
    <property type="match status" value="1"/>
</dbReference>
<evidence type="ECO:0000313" key="21">
    <source>
        <dbReference type="EMBL" id="TYZ22581.1"/>
    </source>
</evidence>
<keyword evidence="8 14" id="KW-0255">Endonuclease</keyword>
<dbReference type="GO" id="GO:0003924">
    <property type="term" value="F:GTPase activity"/>
    <property type="evidence" value="ECO:0007669"/>
    <property type="project" value="UniProtKB-UniRule"/>
</dbReference>
<dbReference type="GO" id="GO:0005525">
    <property type="term" value="F:GTP binding"/>
    <property type="evidence" value="ECO:0007669"/>
    <property type="project" value="UniProtKB-UniRule"/>
</dbReference>
<dbReference type="FunFam" id="3.40.50.300:FF:000094">
    <property type="entry name" value="GTPase Era"/>
    <property type="match status" value="1"/>
</dbReference>
<keyword evidence="5 14" id="KW-0540">Nuclease</keyword>
<evidence type="ECO:0000256" key="2">
    <source>
        <dbReference type="ARBA" id="ARBA00010875"/>
    </source>
</evidence>
<keyword evidence="4 14" id="KW-0698">rRNA processing</keyword>
<protein>
    <recommendedName>
        <fullName evidence="14 15">Multifunctional fusion protein</fullName>
    </recommendedName>
    <domain>
        <recommendedName>
            <fullName evidence="14">Endoribonuclease YbeY</fullName>
            <ecNumber evidence="14">3.1.-.-</ecNumber>
        </recommendedName>
    </domain>
    <domain>
        <recommendedName>
            <fullName evidence="15">GTPase Era</fullName>
        </recommendedName>
    </domain>
</protein>
<dbReference type="GO" id="GO:0004521">
    <property type="term" value="F:RNA endonuclease activity"/>
    <property type="evidence" value="ECO:0007669"/>
    <property type="project" value="UniProtKB-UniRule"/>
</dbReference>
<sequence length="471" mass="53247">MEVIISNYPEELTFPQEYIDNVKAAAEKVGELYDVANGEVSVTLTNNEYIHTLNKQYRGIDRPTDVLSFALNESEEPEIEGEPEVDVLGDLVISVERAEEQAADFGHSVRREMAFLTVHGMLHLLGYDHMEEADRIEMEEEQRYVMEQLGISRDDAKEKKAPKAEPQQPEADKKAKHKSGFIAVIGRPNVGKSTLVNTLIGQKIAIMSDKPQTTRNRIMCVLTEPDAQIVFLDTPGIHKPKHKLGEYMVKAAEGTLKEVDAILFVVDATQKLGPGEMYILERLQATKRPVILVVNKIDLIEREKALPIIAHYTSKYSFAGVVPISAREKMNLDGLLDEVKSYLPEGPQYYPEDMITDQPERLIVAELVREKALHLTRDEIPHAIAVDVDEMTTRPNDDVYIRATIYVERDSQKGIIIGAKGSMLREIGALARTDIQNLLGSRVFLDLWVKVRKDWRDRDGILRNFGFGDER</sequence>
<evidence type="ECO:0000256" key="1">
    <source>
        <dbReference type="ARBA" id="ARBA00007921"/>
    </source>
</evidence>
<dbReference type="NCBIfam" id="TIGR00231">
    <property type="entry name" value="small_GTP"/>
    <property type="match status" value="1"/>
</dbReference>
<dbReference type="PANTHER" id="PTHR42698">
    <property type="entry name" value="GTPASE ERA"/>
    <property type="match status" value="1"/>
</dbReference>
<dbReference type="GO" id="GO:0000028">
    <property type="term" value="P:ribosomal small subunit assembly"/>
    <property type="evidence" value="ECO:0007669"/>
    <property type="project" value="TreeGrafter"/>
</dbReference>
<evidence type="ECO:0000256" key="4">
    <source>
        <dbReference type="ARBA" id="ARBA00022552"/>
    </source>
</evidence>
<dbReference type="InterPro" id="IPR023091">
    <property type="entry name" value="MetalPrtase_cat_dom_sf_prd"/>
</dbReference>
<dbReference type="NCBIfam" id="TIGR00436">
    <property type="entry name" value="era"/>
    <property type="match status" value="1"/>
</dbReference>
<evidence type="ECO:0000256" key="11">
    <source>
        <dbReference type="ARBA" id="ARBA00022884"/>
    </source>
</evidence>
<feature type="region of interest" description="Disordered" evidence="18">
    <location>
        <begin position="150"/>
        <end position="177"/>
    </location>
</feature>
<dbReference type="Proteomes" id="UP000323646">
    <property type="component" value="Unassembled WGS sequence"/>
</dbReference>
<dbReference type="SUPFAM" id="SSF52540">
    <property type="entry name" value="P-loop containing nucleoside triphosphate hydrolases"/>
    <property type="match status" value="1"/>
</dbReference>
<dbReference type="InterPro" id="IPR004044">
    <property type="entry name" value="KH_dom_type_2"/>
</dbReference>
<feature type="binding site" evidence="15">
    <location>
        <begin position="295"/>
        <end position="298"/>
    </location>
    <ligand>
        <name>GTP</name>
        <dbReference type="ChEBI" id="CHEBI:37565"/>
    </ligand>
</feature>
<keyword evidence="3 14" id="KW-0690">Ribosome biogenesis</keyword>
<feature type="region of interest" description="G3" evidence="16">
    <location>
        <begin position="233"/>
        <end position="236"/>
    </location>
</feature>
<organism evidence="21 22">
    <name type="scientific">Selenomonas ruminis</name>
    <dbReference type="NCBI Taxonomy" id="2593411"/>
    <lineage>
        <taxon>Bacteria</taxon>
        <taxon>Bacillati</taxon>
        <taxon>Bacillota</taxon>
        <taxon>Negativicutes</taxon>
        <taxon>Selenomonadales</taxon>
        <taxon>Selenomonadaceae</taxon>
        <taxon>Selenomonas</taxon>
    </lineage>
</organism>
<keyword evidence="15" id="KW-0699">rRNA-binding</keyword>
<dbReference type="SUPFAM" id="SSF55486">
    <property type="entry name" value="Metalloproteases ('zincins'), catalytic domain"/>
    <property type="match status" value="1"/>
</dbReference>
<comment type="subcellular location">
    <subcellularLocation>
        <location evidence="15">Cytoplasm</location>
    </subcellularLocation>
    <subcellularLocation>
        <location evidence="15">Cell membrane</location>
        <topology evidence="15">Peripheral membrane protein</topology>
    </subcellularLocation>
</comment>
<feature type="region of interest" description="G1" evidence="16">
    <location>
        <begin position="186"/>
        <end position="193"/>
    </location>
</feature>
<evidence type="ECO:0000259" key="20">
    <source>
        <dbReference type="PROSITE" id="PS51713"/>
    </source>
</evidence>
<dbReference type="GO" id="GO:0005829">
    <property type="term" value="C:cytosol"/>
    <property type="evidence" value="ECO:0007669"/>
    <property type="project" value="TreeGrafter"/>
</dbReference>
<dbReference type="NCBIfam" id="TIGR00043">
    <property type="entry name" value="rRNA maturation RNase YbeY"/>
    <property type="match status" value="1"/>
</dbReference>
<keyword evidence="15" id="KW-1003">Cell membrane</keyword>
<keyword evidence="10 14" id="KW-0862">Zinc</keyword>
<dbReference type="Gene3D" id="3.30.300.20">
    <property type="match status" value="1"/>
</dbReference>
<dbReference type="Pfam" id="PF07650">
    <property type="entry name" value="KH_2"/>
    <property type="match status" value="1"/>
</dbReference>
<evidence type="ECO:0000256" key="12">
    <source>
        <dbReference type="ARBA" id="ARBA00023134"/>
    </source>
</evidence>
<dbReference type="EMBL" id="VTOY01000005">
    <property type="protein sequence ID" value="TYZ22581.1"/>
    <property type="molecule type" value="Genomic_DNA"/>
</dbReference>
<dbReference type="PROSITE" id="PS51713">
    <property type="entry name" value="G_ERA"/>
    <property type="match status" value="1"/>
</dbReference>
<dbReference type="PROSITE" id="PS50823">
    <property type="entry name" value="KH_TYPE_2"/>
    <property type="match status" value="1"/>
</dbReference>
<feature type="binding site" evidence="15">
    <location>
        <begin position="186"/>
        <end position="193"/>
    </location>
    <ligand>
        <name>GTP</name>
        <dbReference type="ChEBI" id="CHEBI:37565"/>
    </ligand>
</feature>
<keyword evidence="9 14" id="KW-0378">Hydrolase</keyword>
<feature type="region of interest" description="G2" evidence="16">
    <location>
        <begin position="212"/>
        <end position="216"/>
    </location>
</feature>
<dbReference type="EC" id="3.1.-.-" evidence="14"/>
<keyword evidence="7 15" id="KW-0547">Nucleotide-binding</keyword>
<evidence type="ECO:0000256" key="14">
    <source>
        <dbReference type="HAMAP-Rule" id="MF_00009"/>
    </source>
</evidence>
<dbReference type="GO" id="GO:0043024">
    <property type="term" value="F:ribosomal small subunit binding"/>
    <property type="evidence" value="ECO:0007669"/>
    <property type="project" value="TreeGrafter"/>
</dbReference>
<keyword evidence="14" id="KW-0963">Cytoplasm</keyword>
<dbReference type="GO" id="GO:0008270">
    <property type="term" value="F:zinc ion binding"/>
    <property type="evidence" value="ECO:0007669"/>
    <property type="project" value="UniProtKB-UniRule"/>
</dbReference>
<dbReference type="PRINTS" id="PR00326">
    <property type="entry name" value="GTP1OBG"/>
</dbReference>
<comment type="caution">
    <text evidence="21">The sequence shown here is derived from an EMBL/GenBank/DDBJ whole genome shotgun (WGS) entry which is preliminary data.</text>
</comment>
<comment type="cofactor">
    <cofactor evidence="14">
        <name>Zn(2+)</name>
        <dbReference type="ChEBI" id="CHEBI:29105"/>
    </cofactor>
    <text evidence="14">Binds 1 zinc ion.</text>
</comment>
<dbReference type="GO" id="GO:0004222">
    <property type="term" value="F:metalloendopeptidase activity"/>
    <property type="evidence" value="ECO:0007669"/>
    <property type="project" value="InterPro"/>
</dbReference>
<evidence type="ECO:0000256" key="7">
    <source>
        <dbReference type="ARBA" id="ARBA00022741"/>
    </source>
</evidence>
<dbReference type="InterPro" id="IPR027417">
    <property type="entry name" value="P-loop_NTPase"/>
</dbReference>
<evidence type="ECO:0000256" key="13">
    <source>
        <dbReference type="ARBA" id="ARBA00023136"/>
    </source>
</evidence>
<dbReference type="InterPro" id="IPR020549">
    <property type="entry name" value="YbeY_CS"/>
</dbReference>
<gene>
    <name evidence="15" type="primary">era</name>
    <name evidence="14" type="synonym">ybeY</name>
    <name evidence="21" type="ORF">FZ040_07995</name>
</gene>
<feature type="domain" description="Era-type G" evidence="20">
    <location>
        <begin position="178"/>
        <end position="345"/>
    </location>
</feature>
<feature type="binding site" evidence="14">
    <location>
        <position position="119"/>
    </location>
    <ligand>
        <name>Zn(2+)</name>
        <dbReference type="ChEBI" id="CHEBI:29105"/>
        <note>catalytic</note>
    </ligand>
</feature>
<dbReference type="InterPro" id="IPR015946">
    <property type="entry name" value="KH_dom-like_a/b"/>
</dbReference>
<dbReference type="CDD" id="cd22534">
    <property type="entry name" value="KH-II_Era"/>
    <property type="match status" value="1"/>
</dbReference>
<evidence type="ECO:0000256" key="9">
    <source>
        <dbReference type="ARBA" id="ARBA00022801"/>
    </source>
</evidence>
<keyword evidence="13 15" id="KW-0472">Membrane</keyword>
<dbReference type="HAMAP" id="MF_00009">
    <property type="entry name" value="Endoribonucl_YbeY"/>
    <property type="match status" value="1"/>
</dbReference>
<comment type="subunit">
    <text evidence="15">Monomer.</text>
</comment>
<evidence type="ECO:0000256" key="17">
    <source>
        <dbReference type="RuleBase" id="RU003761"/>
    </source>
</evidence>
<dbReference type="InterPro" id="IPR006073">
    <property type="entry name" value="GTP-bd"/>
</dbReference>
<dbReference type="InterPro" id="IPR030388">
    <property type="entry name" value="G_ERA_dom"/>
</dbReference>
<dbReference type="FunFam" id="3.30.300.20:FF:000003">
    <property type="entry name" value="GTPase Era"/>
    <property type="match status" value="1"/>
</dbReference>
<dbReference type="PANTHER" id="PTHR42698:SF1">
    <property type="entry name" value="GTPASE ERA, MITOCHONDRIAL"/>
    <property type="match status" value="1"/>
</dbReference>
<feature type="region of interest" description="G5" evidence="16">
    <location>
        <begin position="324"/>
        <end position="326"/>
    </location>
</feature>
<dbReference type="AlphaFoldDB" id="A0A5D6W2A2"/>
<feature type="binding site" evidence="14">
    <location>
        <position position="123"/>
    </location>
    <ligand>
        <name>Zn(2+)</name>
        <dbReference type="ChEBI" id="CHEBI:29105"/>
        <note>catalytic</note>
    </ligand>
</feature>
<evidence type="ECO:0000256" key="15">
    <source>
        <dbReference type="HAMAP-Rule" id="MF_00367"/>
    </source>
</evidence>
<dbReference type="Pfam" id="PF01926">
    <property type="entry name" value="MMR_HSR1"/>
    <property type="match status" value="1"/>
</dbReference>
<evidence type="ECO:0000256" key="16">
    <source>
        <dbReference type="PROSITE-ProRule" id="PRU01050"/>
    </source>
</evidence>
<dbReference type="NCBIfam" id="NF000908">
    <property type="entry name" value="PRK00089.1"/>
    <property type="match status" value="1"/>
</dbReference>
<accession>A0A5D6W2A2</accession>
<dbReference type="InterPro" id="IPR002036">
    <property type="entry name" value="YbeY"/>
</dbReference>
<dbReference type="HAMAP" id="MF_00367">
    <property type="entry name" value="GTPase_Era"/>
    <property type="match status" value="1"/>
</dbReference>
<dbReference type="InterPro" id="IPR005662">
    <property type="entry name" value="GTPase_Era-like"/>
</dbReference>
<evidence type="ECO:0000313" key="22">
    <source>
        <dbReference type="Proteomes" id="UP000323646"/>
    </source>
</evidence>
<keyword evidence="12 15" id="KW-0342">GTP-binding</keyword>
<evidence type="ECO:0000259" key="19">
    <source>
        <dbReference type="PROSITE" id="PS50823"/>
    </source>
</evidence>
<dbReference type="GO" id="GO:0070181">
    <property type="term" value="F:small ribosomal subunit rRNA binding"/>
    <property type="evidence" value="ECO:0007669"/>
    <property type="project" value="UniProtKB-UniRule"/>
</dbReference>
<name>A0A5D6W2A2_9FIRM</name>
<comment type="function">
    <text evidence="14">Single strand-specific metallo-endoribonuclease involved in late-stage 70S ribosome quality control and in maturation of the 3' terminus of the 16S rRNA.</text>
</comment>
<comment type="similarity">
    <text evidence="2 14">Belongs to the endoribonuclease YbeY family.</text>
</comment>
<dbReference type="Gene3D" id="3.40.390.30">
    <property type="entry name" value="Metalloproteases ('zincins'), catalytic domain"/>
    <property type="match status" value="1"/>
</dbReference>
<feature type="binding site" evidence="14">
    <location>
        <position position="129"/>
    </location>
    <ligand>
        <name>Zn(2+)</name>
        <dbReference type="ChEBI" id="CHEBI:29105"/>
        <note>catalytic</note>
    </ligand>
</feature>
<keyword evidence="11 15" id="KW-0694">RNA-binding</keyword>
<comment type="function">
    <text evidence="15">An essential GTPase that binds both GDP and GTP, with rapid nucleotide exchange. Plays a role in 16S rRNA processing and 30S ribosomal subunit biogenesis and possibly also in cell cycle regulation and energy metabolism.</text>
</comment>
<evidence type="ECO:0000256" key="10">
    <source>
        <dbReference type="ARBA" id="ARBA00022833"/>
    </source>
</evidence>